<reference evidence="2" key="1">
    <citation type="submission" date="2013-04" db="EMBL/GenBank/DDBJ databases">
        <title>The genome sequencing project of 58 acetic acid bacteria.</title>
        <authorList>
            <person name="Okamoto-Kainuma A."/>
            <person name="Ishikawa M."/>
            <person name="Umino S."/>
            <person name="Koizumi Y."/>
            <person name="Shiwa Y."/>
            <person name="Yoshikawa H."/>
            <person name="Matsutani M."/>
            <person name="Matsushita K."/>
        </authorList>
    </citation>
    <scope>NUCLEOTIDE SEQUENCE</scope>
    <source>
        <strain evidence="2">NRIC 0535</strain>
    </source>
</reference>
<dbReference type="RefSeq" id="WP_264817505.1">
    <property type="nucleotide sequence ID" value="NZ_BAPV01000061.1"/>
</dbReference>
<dbReference type="EMBL" id="BAPV01000061">
    <property type="protein sequence ID" value="GBQ93849.1"/>
    <property type="molecule type" value="Genomic_DNA"/>
</dbReference>
<comment type="similarity">
    <text evidence="1">Belongs to the PhzF family.</text>
</comment>
<dbReference type="InterPro" id="IPR003719">
    <property type="entry name" value="Phenazine_PhzF-like"/>
</dbReference>
<sequence>MSDHPFRQVDVFAAAPFAGNPLAVILDADGLDDALMARIANWTNLSETTFLLRPTTPEASYRVRIFTPGGELPFAGHPTLGTAFVWASLPGNTHDGMIVQECGVGLVRVKVEAGRYAFAAPPQRRSGALTPEERQTACAALGLTPDDILDAAWGDNGPPWQLLALRERRDVLAVTPNWSKMGDNLYGIVAPWQEDRDETGAAFEIRAFVGQNQGFEDPVTGSLNAAMAQWMIGKAMAPETYLASQGTALGRNGRVSIRKDDETIWVGGTVTPRIAGTLTL</sequence>
<dbReference type="PANTHER" id="PTHR13774">
    <property type="entry name" value="PHENAZINE BIOSYNTHESIS PROTEIN"/>
    <property type="match status" value="1"/>
</dbReference>
<accession>A0ABQ0Q6R7</accession>
<dbReference type="NCBIfam" id="TIGR00654">
    <property type="entry name" value="PhzF_family"/>
    <property type="match status" value="1"/>
</dbReference>
<protein>
    <submittedName>
        <fullName evidence="2">Phenazine biosynthesis PhzC/PhzF protein</fullName>
    </submittedName>
</protein>
<dbReference type="Proteomes" id="UP001062776">
    <property type="component" value="Unassembled WGS sequence"/>
</dbReference>
<dbReference type="Pfam" id="PF02567">
    <property type="entry name" value="PhzC-PhzF"/>
    <property type="match status" value="1"/>
</dbReference>
<name>A0ABQ0Q6R7_9PROT</name>
<organism evidence="2 3">
    <name type="scientific">Asaia krungthepensis NRIC 0535</name>
    <dbReference type="NCBI Taxonomy" id="1307925"/>
    <lineage>
        <taxon>Bacteria</taxon>
        <taxon>Pseudomonadati</taxon>
        <taxon>Pseudomonadota</taxon>
        <taxon>Alphaproteobacteria</taxon>
        <taxon>Acetobacterales</taxon>
        <taxon>Acetobacteraceae</taxon>
        <taxon>Asaia</taxon>
    </lineage>
</organism>
<evidence type="ECO:0000313" key="2">
    <source>
        <dbReference type="EMBL" id="GBQ93849.1"/>
    </source>
</evidence>
<dbReference type="SUPFAM" id="SSF54506">
    <property type="entry name" value="Diaminopimelate epimerase-like"/>
    <property type="match status" value="1"/>
</dbReference>
<dbReference type="PANTHER" id="PTHR13774:SF32">
    <property type="entry name" value="ANTISENSE-ENHANCING SEQUENCE 1"/>
    <property type="match status" value="1"/>
</dbReference>
<gene>
    <name evidence="2" type="ORF">AA0535_2962</name>
</gene>
<dbReference type="PIRSF" id="PIRSF016184">
    <property type="entry name" value="PhzC_PhzF"/>
    <property type="match status" value="1"/>
</dbReference>
<evidence type="ECO:0000313" key="3">
    <source>
        <dbReference type="Proteomes" id="UP001062776"/>
    </source>
</evidence>
<dbReference type="Gene3D" id="3.10.310.10">
    <property type="entry name" value="Diaminopimelate Epimerase, Chain A, domain 1"/>
    <property type="match status" value="2"/>
</dbReference>
<keyword evidence="3" id="KW-1185">Reference proteome</keyword>
<evidence type="ECO:0000256" key="1">
    <source>
        <dbReference type="ARBA" id="ARBA00008270"/>
    </source>
</evidence>
<proteinExistence type="inferred from homology"/>
<comment type="caution">
    <text evidence="2">The sequence shown here is derived from an EMBL/GenBank/DDBJ whole genome shotgun (WGS) entry which is preliminary data.</text>
</comment>